<feature type="compositionally biased region" description="Basic and acidic residues" evidence="1">
    <location>
        <begin position="91"/>
        <end position="102"/>
    </location>
</feature>
<dbReference type="AlphaFoldDB" id="A0A1A6A311"/>
<dbReference type="EMBL" id="KI894032">
    <property type="protein sequence ID" value="OBR84444.1"/>
    <property type="molecule type" value="Genomic_DNA"/>
</dbReference>
<proteinExistence type="predicted"/>
<reference evidence="3" key="2">
    <citation type="submission" date="2013-07" db="EMBL/GenBank/DDBJ databases">
        <authorList>
            <consortium name="The Broad Institute Genome Sequencing Platform"/>
            <person name="Cuomo C."/>
            <person name="Litvintseva A."/>
            <person name="Chen Y."/>
            <person name="Heitman J."/>
            <person name="Sun S."/>
            <person name="Springer D."/>
            <person name="Dromer F."/>
            <person name="Young S.K."/>
            <person name="Zeng Q."/>
            <person name="Gargeya S."/>
            <person name="Fitzgerald M."/>
            <person name="Abouelleil A."/>
            <person name="Alvarado L."/>
            <person name="Berlin A.M."/>
            <person name="Chapman S.B."/>
            <person name="Dewar J."/>
            <person name="Goldberg J."/>
            <person name="Griggs A."/>
            <person name="Gujja S."/>
            <person name="Hansen M."/>
            <person name="Howarth C."/>
            <person name="Imamovic A."/>
            <person name="Larimer J."/>
            <person name="McCowan C."/>
            <person name="Murphy C."/>
            <person name="Pearson M."/>
            <person name="Priest M."/>
            <person name="Roberts A."/>
            <person name="Saif S."/>
            <person name="Shea T."/>
            <person name="Sykes S."/>
            <person name="Wortman J."/>
            <person name="Nusbaum C."/>
            <person name="Birren B."/>
        </authorList>
    </citation>
    <scope>NUCLEOTIDE SEQUENCE</scope>
    <source>
        <strain evidence="3">CBS 10117</strain>
    </source>
</reference>
<name>A0A1A6A311_9TREE</name>
<feature type="region of interest" description="Disordered" evidence="1">
    <location>
        <begin position="414"/>
        <end position="433"/>
    </location>
</feature>
<feature type="compositionally biased region" description="Polar residues" evidence="1">
    <location>
        <begin position="422"/>
        <end position="433"/>
    </location>
</feature>
<gene>
    <name evidence="2" type="ORF">I303_05302</name>
    <name evidence="3" type="ORF">I303_105250</name>
</gene>
<feature type="compositionally biased region" description="Polar residues" evidence="1">
    <location>
        <begin position="155"/>
        <end position="184"/>
    </location>
</feature>
<evidence type="ECO:0000313" key="2">
    <source>
        <dbReference type="EMBL" id="OBR84444.1"/>
    </source>
</evidence>
<sequence length="580" mass="63978">MSVVLYDKKKTINRFIDVIGPEPKSHVSSYQVIKYNFNCPPDLLLRSSLFDPLALTGRISPIEDLDLTPGQSQTDIMIPPTNTNQPVTVSKDPRVDLKREKTMAPQPSQHHPAIQGPGPEIQGVSSSTKSAMPSNNNTSAHPKGKGDESKDFAGSSVNPKKQGNQGTLPPNKLDQSGTASSASASHYEGGSGAFIGAISAHQGNKAFEPASHHHKPKDGGDPNAIRPGFQQRAADPRIGGVKQKIPPSNGISVKSLRQPNHTEEFDKLAEDYDDFSNATMDGLDPRDFNDDHEEYDTFVTDQHDARYPFAGASGKLATDPSAFAHAGPNKTQSRSFHIPGFNGIRPRETQRKTPATGHHPSDQPQYTTTAFKSQSQLFEKTVPTQHYQNFIAQNGQGAQRSLYGPSRVSNVQAMHDGPIAPQTPQRNASNQQHASAFDFTPSTKHSQIEELSEPEPEARFQIPEELDNHYSLIDMSDKREELFEAVLQTTMNQAWQPTWEHVKAAHNAASRTLNDCNKQYNETEMALRQLVAIKDNELKRKIGLTERYGEAGDGLAQQCQFMQHATRNGIKRRRFGVDVE</sequence>
<reference evidence="2" key="1">
    <citation type="submission" date="2013-07" db="EMBL/GenBank/DDBJ databases">
        <title>The Genome Sequence of Cryptococcus dejecticola CBS10117.</title>
        <authorList>
            <consortium name="The Broad Institute Genome Sequencing Platform"/>
            <person name="Cuomo C."/>
            <person name="Litvintseva A."/>
            <person name="Chen Y."/>
            <person name="Heitman J."/>
            <person name="Sun S."/>
            <person name="Springer D."/>
            <person name="Dromer F."/>
            <person name="Young S.K."/>
            <person name="Zeng Q."/>
            <person name="Gargeya S."/>
            <person name="Fitzgerald M."/>
            <person name="Abouelleil A."/>
            <person name="Alvarado L."/>
            <person name="Berlin A.M."/>
            <person name="Chapman S.B."/>
            <person name="Dewar J."/>
            <person name="Goldberg J."/>
            <person name="Griggs A."/>
            <person name="Gujja S."/>
            <person name="Hansen M."/>
            <person name="Howarth C."/>
            <person name="Imamovic A."/>
            <person name="Larimer J."/>
            <person name="McCowan C."/>
            <person name="Murphy C."/>
            <person name="Pearson M."/>
            <person name="Priest M."/>
            <person name="Roberts A."/>
            <person name="Saif S."/>
            <person name="Shea T."/>
            <person name="Sykes S."/>
            <person name="Wortman J."/>
            <person name="Nusbaum C."/>
            <person name="Birren B."/>
        </authorList>
    </citation>
    <scope>NUCLEOTIDE SEQUENCE [LARGE SCALE GENOMIC DNA]</scope>
    <source>
        <strain evidence="2">CBS 10117</strain>
    </source>
</reference>
<feature type="compositionally biased region" description="Polar residues" evidence="1">
    <location>
        <begin position="69"/>
        <end position="88"/>
    </location>
</feature>
<dbReference type="RefSeq" id="XP_018262286.1">
    <property type="nucleotide sequence ID" value="XM_018408595.1"/>
</dbReference>
<dbReference type="OrthoDB" id="10638248at2759"/>
<organism evidence="2">
    <name type="scientific">Kwoniella dejecticola CBS 10117</name>
    <dbReference type="NCBI Taxonomy" id="1296121"/>
    <lineage>
        <taxon>Eukaryota</taxon>
        <taxon>Fungi</taxon>
        <taxon>Dikarya</taxon>
        <taxon>Basidiomycota</taxon>
        <taxon>Agaricomycotina</taxon>
        <taxon>Tremellomycetes</taxon>
        <taxon>Tremellales</taxon>
        <taxon>Cryptococcaceae</taxon>
        <taxon>Kwoniella</taxon>
    </lineage>
</organism>
<evidence type="ECO:0000256" key="1">
    <source>
        <dbReference type="SAM" id="MobiDB-lite"/>
    </source>
</evidence>
<accession>A0A1A6A311</accession>
<evidence type="ECO:0000313" key="3">
    <source>
        <dbReference type="EMBL" id="WWC62653.1"/>
    </source>
</evidence>
<feature type="region of interest" description="Disordered" evidence="1">
    <location>
        <begin position="68"/>
        <end position="186"/>
    </location>
</feature>
<keyword evidence="4" id="KW-1185">Reference proteome</keyword>
<reference evidence="3" key="3">
    <citation type="submission" date="2024-02" db="EMBL/GenBank/DDBJ databases">
        <title>Comparative genomics of Cryptococcus and Kwoniella reveals pathogenesis evolution and contrasting modes of karyotype evolution via chromosome fusion or intercentromeric recombination.</title>
        <authorList>
            <person name="Coelho M.A."/>
            <person name="David-Palma M."/>
            <person name="Shea T."/>
            <person name="Bowers K."/>
            <person name="McGinley-Smith S."/>
            <person name="Mohammad A.W."/>
            <person name="Gnirke A."/>
            <person name="Yurkov A.M."/>
            <person name="Nowrousian M."/>
            <person name="Sun S."/>
            <person name="Cuomo C.A."/>
            <person name="Heitman J."/>
        </authorList>
    </citation>
    <scope>NUCLEOTIDE SEQUENCE</scope>
    <source>
        <strain evidence="3">CBS 10117</strain>
    </source>
</reference>
<feature type="compositionally biased region" description="Polar residues" evidence="1">
    <location>
        <begin position="123"/>
        <end position="140"/>
    </location>
</feature>
<dbReference type="EMBL" id="CP144535">
    <property type="protein sequence ID" value="WWC62653.1"/>
    <property type="molecule type" value="Genomic_DNA"/>
</dbReference>
<feature type="region of interest" description="Disordered" evidence="1">
    <location>
        <begin position="325"/>
        <end position="366"/>
    </location>
</feature>
<evidence type="ECO:0000313" key="4">
    <source>
        <dbReference type="Proteomes" id="UP000078595"/>
    </source>
</evidence>
<dbReference type="VEuPathDB" id="FungiDB:I303_05302"/>
<dbReference type="GeneID" id="28969001"/>
<dbReference type="Proteomes" id="UP000078595">
    <property type="component" value="Chromosome 6"/>
</dbReference>
<protein>
    <submittedName>
        <fullName evidence="2">Uncharacterized protein</fullName>
    </submittedName>
</protein>
<dbReference type="KEGG" id="kdj:28969001"/>
<feature type="region of interest" description="Disordered" evidence="1">
    <location>
        <begin position="205"/>
        <end position="226"/>
    </location>
</feature>